<comment type="subcellular location">
    <subcellularLocation>
        <location evidence="1">Cell membrane</location>
        <topology evidence="1">Peripheral membrane protein</topology>
    </subcellularLocation>
</comment>
<reference evidence="11" key="1">
    <citation type="submission" date="2019-09" db="EMBL/GenBank/DDBJ databases">
        <title>Characterisation of the sponge microbiome using genome-centric metagenomics.</title>
        <authorList>
            <person name="Engelberts J.P."/>
            <person name="Robbins S.J."/>
            <person name="De Goeij J.M."/>
            <person name="Aranda M."/>
            <person name="Bell S.C."/>
            <person name="Webster N.S."/>
        </authorList>
    </citation>
    <scope>NUCLEOTIDE SEQUENCE</scope>
    <source>
        <strain evidence="11">SB0664_bin_27</strain>
    </source>
</reference>
<dbReference type="CDD" id="cd03257">
    <property type="entry name" value="ABC_NikE_OppD_transporters"/>
    <property type="match status" value="1"/>
</dbReference>
<dbReference type="Gene3D" id="3.40.50.300">
    <property type="entry name" value="P-loop containing nucleotide triphosphate hydrolases"/>
    <property type="match status" value="1"/>
</dbReference>
<evidence type="ECO:0000256" key="4">
    <source>
        <dbReference type="ARBA" id="ARBA00022475"/>
    </source>
</evidence>
<dbReference type="InterPro" id="IPR027417">
    <property type="entry name" value="P-loop_NTPase"/>
</dbReference>
<dbReference type="SUPFAM" id="SSF52540">
    <property type="entry name" value="P-loop containing nucleoside triphosphate hydrolases"/>
    <property type="match status" value="1"/>
</dbReference>
<dbReference type="PANTHER" id="PTHR43297">
    <property type="entry name" value="OLIGOPEPTIDE TRANSPORT ATP-BINDING PROTEIN APPD"/>
    <property type="match status" value="1"/>
</dbReference>
<dbReference type="GO" id="GO:0016887">
    <property type="term" value="F:ATP hydrolysis activity"/>
    <property type="evidence" value="ECO:0007669"/>
    <property type="project" value="InterPro"/>
</dbReference>
<dbReference type="FunFam" id="3.40.50.300:FF:000016">
    <property type="entry name" value="Oligopeptide ABC transporter ATP-binding component"/>
    <property type="match status" value="1"/>
</dbReference>
<evidence type="ECO:0000256" key="1">
    <source>
        <dbReference type="ARBA" id="ARBA00004202"/>
    </source>
</evidence>
<keyword evidence="7 11" id="KW-0067">ATP-binding</keyword>
<dbReference type="InterPro" id="IPR013563">
    <property type="entry name" value="Oligopep_ABC_C"/>
</dbReference>
<gene>
    <name evidence="11" type="ORF">F4Y42_16275</name>
</gene>
<dbReference type="InterPro" id="IPR050388">
    <property type="entry name" value="ABC_Ni/Peptide_Import"/>
</dbReference>
<dbReference type="GO" id="GO:0005524">
    <property type="term" value="F:ATP binding"/>
    <property type="evidence" value="ECO:0007669"/>
    <property type="project" value="UniProtKB-KW"/>
</dbReference>
<evidence type="ECO:0000259" key="10">
    <source>
        <dbReference type="PROSITE" id="PS50893"/>
    </source>
</evidence>
<dbReference type="AlphaFoldDB" id="A0A6B0YWH7"/>
<keyword evidence="6" id="KW-0547">Nucleotide-binding</keyword>
<dbReference type="EMBL" id="VXRG01000131">
    <property type="protein sequence ID" value="MXY94997.1"/>
    <property type="molecule type" value="Genomic_DNA"/>
</dbReference>
<evidence type="ECO:0000256" key="7">
    <source>
        <dbReference type="ARBA" id="ARBA00022840"/>
    </source>
</evidence>
<dbReference type="InterPro" id="IPR017871">
    <property type="entry name" value="ABC_transporter-like_CS"/>
</dbReference>
<accession>A0A6B0YWH7</accession>
<dbReference type="InterPro" id="IPR003439">
    <property type="entry name" value="ABC_transporter-like_ATP-bd"/>
</dbReference>
<keyword evidence="5" id="KW-0997">Cell inner membrane</keyword>
<dbReference type="PANTHER" id="PTHR43297:SF14">
    <property type="entry name" value="ATPASE AAA-TYPE CORE DOMAIN-CONTAINING PROTEIN"/>
    <property type="match status" value="1"/>
</dbReference>
<dbReference type="PROSITE" id="PS00211">
    <property type="entry name" value="ABC_TRANSPORTER_1"/>
    <property type="match status" value="1"/>
</dbReference>
<evidence type="ECO:0000256" key="3">
    <source>
        <dbReference type="ARBA" id="ARBA00022448"/>
    </source>
</evidence>
<evidence type="ECO:0000313" key="11">
    <source>
        <dbReference type="EMBL" id="MXY94997.1"/>
    </source>
</evidence>
<proteinExistence type="inferred from homology"/>
<dbReference type="Pfam" id="PF08352">
    <property type="entry name" value="oligo_HPY"/>
    <property type="match status" value="1"/>
</dbReference>
<evidence type="ECO:0000256" key="2">
    <source>
        <dbReference type="ARBA" id="ARBA00005417"/>
    </source>
</evidence>
<sequence length="337" mass="36259">MCQQKEREIEPLLEVKDLCISFGKGGGRKLPVIDAANLSLDQRQAVGIVGESGSGKTMLCRALIGTLPRHGAGIVSGTVRFDGQELAGAPERVWRGIRGREIGYIPQSSLAGLNPVLTVETQLVESITAVGSFSRQEARQEAAGLLEKVRIPRAQQVLKARSHQLSGGMRQRVMIAAAIAQGPKLLIADEPTTALDVTIQREILSLITQLRQELNMALILVSHDLAVIEEVCDDVMVMYAGASVEAGPVAALSKAPRHPYTRALRVSRVDRAVPGQDLEAIPGDAASVGSWPAGCRFWPRCALADEACRRDTQPALMPTAQQLSACIHAERMAELEQ</sequence>
<dbReference type="GO" id="GO:0015833">
    <property type="term" value="P:peptide transport"/>
    <property type="evidence" value="ECO:0007669"/>
    <property type="project" value="InterPro"/>
</dbReference>
<keyword evidence="8" id="KW-1278">Translocase</keyword>
<keyword evidence="4" id="KW-1003">Cell membrane</keyword>
<comment type="similarity">
    <text evidence="2">Belongs to the ABC transporter superfamily.</text>
</comment>
<keyword evidence="9" id="KW-0472">Membrane</keyword>
<dbReference type="InterPro" id="IPR003593">
    <property type="entry name" value="AAA+_ATPase"/>
</dbReference>
<dbReference type="GO" id="GO:0005886">
    <property type="term" value="C:plasma membrane"/>
    <property type="evidence" value="ECO:0007669"/>
    <property type="project" value="UniProtKB-SubCell"/>
</dbReference>
<organism evidence="11">
    <name type="scientific">Caldilineaceae bacterium SB0664_bin_27</name>
    <dbReference type="NCBI Taxonomy" id="2605260"/>
    <lineage>
        <taxon>Bacteria</taxon>
        <taxon>Bacillati</taxon>
        <taxon>Chloroflexota</taxon>
        <taxon>Caldilineae</taxon>
        <taxon>Caldilineales</taxon>
        <taxon>Caldilineaceae</taxon>
    </lineage>
</organism>
<protein>
    <submittedName>
        <fullName evidence="11">ABC transporter ATP-binding protein</fullName>
    </submittedName>
</protein>
<evidence type="ECO:0000256" key="6">
    <source>
        <dbReference type="ARBA" id="ARBA00022741"/>
    </source>
</evidence>
<feature type="domain" description="ABC transporter" evidence="10">
    <location>
        <begin position="13"/>
        <end position="265"/>
    </location>
</feature>
<comment type="caution">
    <text evidence="11">The sequence shown here is derived from an EMBL/GenBank/DDBJ whole genome shotgun (WGS) entry which is preliminary data.</text>
</comment>
<dbReference type="SMART" id="SM00382">
    <property type="entry name" value="AAA"/>
    <property type="match status" value="1"/>
</dbReference>
<dbReference type="NCBIfam" id="TIGR01727">
    <property type="entry name" value="oligo_HPY"/>
    <property type="match status" value="1"/>
</dbReference>
<evidence type="ECO:0000256" key="8">
    <source>
        <dbReference type="ARBA" id="ARBA00022967"/>
    </source>
</evidence>
<evidence type="ECO:0000256" key="5">
    <source>
        <dbReference type="ARBA" id="ARBA00022519"/>
    </source>
</evidence>
<keyword evidence="3" id="KW-0813">Transport</keyword>
<dbReference type="Pfam" id="PF00005">
    <property type="entry name" value="ABC_tran"/>
    <property type="match status" value="1"/>
</dbReference>
<name>A0A6B0YWH7_9CHLR</name>
<evidence type="ECO:0000256" key="9">
    <source>
        <dbReference type="ARBA" id="ARBA00023136"/>
    </source>
</evidence>
<dbReference type="PROSITE" id="PS50893">
    <property type="entry name" value="ABC_TRANSPORTER_2"/>
    <property type="match status" value="1"/>
</dbReference>